<comment type="caution">
    <text evidence="2">The sequence shown here is derived from an EMBL/GenBank/DDBJ whole genome shotgun (WGS) entry which is preliminary data.</text>
</comment>
<protein>
    <submittedName>
        <fullName evidence="2">Uncharacterized protein</fullName>
    </submittedName>
</protein>
<feature type="compositionally biased region" description="Basic and acidic residues" evidence="1">
    <location>
        <begin position="188"/>
        <end position="198"/>
    </location>
</feature>
<keyword evidence="3" id="KW-1185">Reference proteome</keyword>
<evidence type="ECO:0000313" key="3">
    <source>
        <dbReference type="Proteomes" id="UP001153069"/>
    </source>
</evidence>
<feature type="region of interest" description="Disordered" evidence="1">
    <location>
        <begin position="188"/>
        <end position="210"/>
    </location>
</feature>
<evidence type="ECO:0000256" key="1">
    <source>
        <dbReference type="SAM" id="MobiDB-lite"/>
    </source>
</evidence>
<feature type="compositionally biased region" description="Polar residues" evidence="1">
    <location>
        <begin position="253"/>
        <end position="265"/>
    </location>
</feature>
<dbReference type="EMBL" id="CAICTM010000496">
    <property type="protein sequence ID" value="CAB9511685.1"/>
    <property type="molecule type" value="Genomic_DNA"/>
</dbReference>
<evidence type="ECO:0000313" key="2">
    <source>
        <dbReference type="EMBL" id="CAB9511685.1"/>
    </source>
</evidence>
<gene>
    <name evidence="2" type="ORF">SEMRO_497_G154800.1</name>
</gene>
<proteinExistence type="predicted"/>
<reference evidence="2" key="1">
    <citation type="submission" date="2020-06" db="EMBL/GenBank/DDBJ databases">
        <authorList>
            <consortium name="Plant Systems Biology data submission"/>
        </authorList>
    </citation>
    <scope>NUCLEOTIDE SEQUENCE</scope>
    <source>
        <strain evidence="2">D6</strain>
    </source>
</reference>
<feature type="region of interest" description="Disordered" evidence="1">
    <location>
        <begin position="244"/>
        <end position="265"/>
    </location>
</feature>
<organism evidence="2 3">
    <name type="scientific">Seminavis robusta</name>
    <dbReference type="NCBI Taxonomy" id="568900"/>
    <lineage>
        <taxon>Eukaryota</taxon>
        <taxon>Sar</taxon>
        <taxon>Stramenopiles</taxon>
        <taxon>Ochrophyta</taxon>
        <taxon>Bacillariophyta</taxon>
        <taxon>Bacillariophyceae</taxon>
        <taxon>Bacillariophycidae</taxon>
        <taxon>Naviculales</taxon>
        <taxon>Naviculaceae</taxon>
        <taxon>Seminavis</taxon>
    </lineage>
</organism>
<sequence length="265" mass="29834">MKLDIKRIGHNHLFTIYHLDHELSISEESEDEPRIPATSRSMASLLSNLDMLVSTWEEDSTFLWSFKKNQYMTPEQGKKVGDHLSSLVDDKDCRLVRFGFSPLSGRELMMKLNSGIEIVFLLPAGQGRFVEPTGLGADPEVEVVVVAQPCLTPVELPASKPAAMKKPPPMPLAIKTVPVAVAPAVMKEKPHNNNRRESSGTLEPWDERKEDADLEELVDLIGQEQISTRSTDTEYTYVTVEDENEYAIHNNRPIHSNQQGKWQQS</sequence>
<accession>A0A9N8E3V5</accession>
<dbReference type="AlphaFoldDB" id="A0A9N8E3V5"/>
<name>A0A9N8E3V5_9STRA</name>
<dbReference type="Proteomes" id="UP001153069">
    <property type="component" value="Unassembled WGS sequence"/>
</dbReference>